<dbReference type="PANTHER" id="PTHR17630">
    <property type="entry name" value="DIENELACTONE HYDROLASE"/>
    <property type="match status" value="1"/>
</dbReference>
<dbReference type="Pfam" id="PF01738">
    <property type="entry name" value="DLH"/>
    <property type="match status" value="1"/>
</dbReference>
<organism evidence="2 3">
    <name type="scientific">Lachnellula subtilissima</name>
    <dbReference type="NCBI Taxonomy" id="602034"/>
    <lineage>
        <taxon>Eukaryota</taxon>
        <taxon>Fungi</taxon>
        <taxon>Dikarya</taxon>
        <taxon>Ascomycota</taxon>
        <taxon>Pezizomycotina</taxon>
        <taxon>Leotiomycetes</taxon>
        <taxon>Helotiales</taxon>
        <taxon>Lachnaceae</taxon>
        <taxon>Lachnellula</taxon>
    </lineage>
</organism>
<dbReference type="AlphaFoldDB" id="A0A8H8S070"/>
<gene>
    <name evidence="2" type="primary">tropI_2</name>
    <name evidence="2" type="ORF">LSUB1_G000251</name>
</gene>
<evidence type="ECO:0000313" key="2">
    <source>
        <dbReference type="EMBL" id="TVY45372.1"/>
    </source>
</evidence>
<dbReference type="OrthoDB" id="17560at2759"/>
<protein>
    <submittedName>
        <fullName evidence="2">Hydrolase</fullName>
    </submittedName>
</protein>
<reference evidence="2 3" key="1">
    <citation type="submission" date="2018-05" db="EMBL/GenBank/DDBJ databases">
        <title>Genome sequencing and assembly of the regulated plant pathogen Lachnellula willkommii and related sister species for the development of diagnostic species identification markers.</title>
        <authorList>
            <person name="Giroux E."/>
            <person name="Bilodeau G."/>
        </authorList>
    </citation>
    <scope>NUCLEOTIDE SEQUENCE [LARGE SCALE GENOMIC DNA]</scope>
    <source>
        <strain evidence="2 3">CBS 197.66</strain>
    </source>
</reference>
<comment type="caution">
    <text evidence="2">The sequence shown here is derived from an EMBL/GenBank/DDBJ whole genome shotgun (WGS) entry which is preliminary data.</text>
</comment>
<evidence type="ECO:0000313" key="3">
    <source>
        <dbReference type="Proteomes" id="UP000462212"/>
    </source>
</evidence>
<dbReference type="EMBL" id="QGMJ01000015">
    <property type="protein sequence ID" value="TVY45372.1"/>
    <property type="molecule type" value="Genomic_DNA"/>
</dbReference>
<evidence type="ECO:0000259" key="1">
    <source>
        <dbReference type="Pfam" id="PF01738"/>
    </source>
</evidence>
<keyword evidence="2" id="KW-0378">Hydrolase</keyword>
<name>A0A8H8S070_9HELO</name>
<sequence>MASNPPSQCCTVGVKHDGEPTGKLIKIGGIDAYVAEPTGKTVHKDTAILYIPDVIGIWKNSQLMVDQFAANGYYTIIPDIFNGDAMSLNRPDDFDLMGWLAKGSDGKNPHTVEAVDPIVQKSIKYLKEQGFKKIGGVGYCFGAKYIIRFMPKGKGIDVGYVAHPSTPVSSMNPNSVPSKALSLSPPPKLTKSSRLRNVTSQKKILAETKQPYQINLYSGVVHGFSVRGDPSIKHEKFAREKAFLQAVQWFDEYLI</sequence>
<proteinExistence type="predicted"/>
<dbReference type="Gene3D" id="3.40.50.1820">
    <property type="entry name" value="alpha/beta hydrolase"/>
    <property type="match status" value="1"/>
</dbReference>
<dbReference type="SUPFAM" id="SSF53474">
    <property type="entry name" value="alpha/beta-Hydrolases"/>
    <property type="match status" value="1"/>
</dbReference>
<dbReference type="PANTHER" id="PTHR17630:SF44">
    <property type="entry name" value="PROTEIN AIM2"/>
    <property type="match status" value="1"/>
</dbReference>
<dbReference type="GO" id="GO:0016787">
    <property type="term" value="F:hydrolase activity"/>
    <property type="evidence" value="ECO:0007669"/>
    <property type="project" value="UniProtKB-KW"/>
</dbReference>
<keyword evidence="3" id="KW-1185">Reference proteome</keyword>
<accession>A0A8H8S070</accession>
<dbReference type="Proteomes" id="UP000462212">
    <property type="component" value="Unassembled WGS sequence"/>
</dbReference>
<dbReference type="InterPro" id="IPR002925">
    <property type="entry name" value="Dienelactn_hydro"/>
</dbReference>
<feature type="domain" description="Dienelactone hydrolase" evidence="1">
    <location>
        <begin position="30"/>
        <end position="254"/>
    </location>
</feature>
<dbReference type="InterPro" id="IPR029058">
    <property type="entry name" value="AB_hydrolase_fold"/>
</dbReference>